<gene>
    <name evidence="5" type="ORF">GGR16_003974</name>
</gene>
<feature type="domain" description="AprE-like long alpha-helical hairpin" evidence="4">
    <location>
        <begin position="171"/>
        <end position="354"/>
    </location>
</feature>
<evidence type="ECO:0000259" key="3">
    <source>
        <dbReference type="Pfam" id="PF02563"/>
    </source>
</evidence>
<reference evidence="5 6" key="1">
    <citation type="submission" date="2020-08" db="EMBL/GenBank/DDBJ databases">
        <title>Genomic Encyclopedia of Type Strains, Phase IV (KMG-IV): sequencing the most valuable type-strain genomes for metagenomic binning, comparative biology and taxonomic classification.</title>
        <authorList>
            <person name="Goeker M."/>
        </authorList>
    </citation>
    <scope>NUCLEOTIDE SEQUENCE [LARGE SCALE GENOMIC DNA]</scope>
    <source>
        <strain evidence="5 6">DSM 103737</strain>
    </source>
</reference>
<dbReference type="AlphaFoldDB" id="A0A840C9D2"/>
<name>A0A840C9D2_9HYPH</name>
<evidence type="ECO:0000313" key="6">
    <source>
        <dbReference type="Proteomes" id="UP000577362"/>
    </source>
</evidence>
<dbReference type="Pfam" id="PF02563">
    <property type="entry name" value="Poly_export"/>
    <property type="match status" value="1"/>
</dbReference>
<comment type="caution">
    <text evidence="5">The sequence shown here is derived from an EMBL/GenBank/DDBJ whole genome shotgun (WGS) entry which is preliminary data.</text>
</comment>
<accession>A0A840C9D2</accession>
<organism evidence="5 6">
    <name type="scientific">Chelatococcus caeni</name>
    <dbReference type="NCBI Taxonomy" id="1348468"/>
    <lineage>
        <taxon>Bacteria</taxon>
        <taxon>Pseudomonadati</taxon>
        <taxon>Pseudomonadota</taxon>
        <taxon>Alphaproteobacteria</taxon>
        <taxon>Hyphomicrobiales</taxon>
        <taxon>Chelatococcaceae</taxon>
        <taxon>Chelatococcus</taxon>
    </lineage>
</organism>
<evidence type="ECO:0000256" key="1">
    <source>
        <dbReference type="ARBA" id="ARBA00022729"/>
    </source>
</evidence>
<dbReference type="RefSeq" id="WP_019402602.1">
    <property type="nucleotide sequence ID" value="NZ_JACIEN010000005.1"/>
</dbReference>
<dbReference type="Proteomes" id="UP000577362">
    <property type="component" value="Unassembled WGS sequence"/>
</dbReference>
<feature type="domain" description="Polysaccharide export protein N-terminal" evidence="3">
    <location>
        <begin position="31"/>
        <end position="94"/>
    </location>
</feature>
<evidence type="ECO:0000313" key="5">
    <source>
        <dbReference type="EMBL" id="MBB4018927.1"/>
    </source>
</evidence>
<dbReference type="InterPro" id="IPR003715">
    <property type="entry name" value="Poly_export_N"/>
</dbReference>
<protein>
    <submittedName>
        <fullName evidence="5">Polysaccharide export outer membrane protein</fullName>
    </submittedName>
</protein>
<dbReference type="GO" id="GO:0015159">
    <property type="term" value="F:polysaccharide transmembrane transporter activity"/>
    <property type="evidence" value="ECO:0007669"/>
    <property type="project" value="InterPro"/>
</dbReference>
<evidence type="ECO:0000256" key="2">
    <source>
        <dbReference type="SAM" id="MobiDB-lite"/>
    </source>
</evidence>
<dbReference type="InterPro" id="IPR049712">
    <property type="entry name" value="Poly_export"/>
</dbReference>
<dbReference type="PANTHER" id="PTHR33619">
    <property type="entry name" value="POLYSACCHARIDE EXPORT PROTEIN GFCE-RELATED"/>
    <property type="match status" value="1"/>
</dbReference>
<dbReference type="Gene3D" id="3.30.1950.10">
    <property type="entry name" value="wza like domain"/>
    <property type="match status" value="1"/>
</dbReference>
<dbReference type="Pfam" id="PF25994">
    <property type="entry name" value="HH_AprE"/>
    <property type="match status" value="1"/>
</dbReference>
<feature type="compositionally biased region" description="Basic and acidic residues" evidence="2">
    <location>
        <begin position="426"/>
        <end position="435"/>
    </location>
</feature>
<feature type="region of interest" description="Disordered" evidence="2">
    <location>
        <begin position="412"/>
        <end position="435"/>
    </location>
</feature>
<dbReference type="PANTHER" id="PTHR33619:SF3">
    <property type="entry name" value="POLYSACCHARIDE EXPORT PROTEIN GFCE-RELATED"/>
    <property type="match status" value="1"/>
</dbReference>
<keyword evidence="6" id="KW-1185">Reference proteome</keyword>
<proteinExistence type="predicted"/>
<dbReference type="EMBL" id="JACIEN010000005">
    <property type="protein sequence ID" value="MBB4018927.1"/>
    <property type="molecule type" value="Genomic_DNA"/>
</dbReference>
<evidence type="ECO:0000259" key="4">
    <source>
        <dbReference type="Pfam" id="PF25994"/>
    </source>
</evidence>
<keyword evidence="1" id="KW-0732">Signal</keyword>
<dbReference type="InterPro" id="IPR058781">
    <property type="entry name" value="HH_AprE-like"/>
</dbReference>
<sequence>MSISFSFRLRELAPIAVLLAALLWPHGPAWAAYRLQSGDVLELAVAGVPELRQRSTVGIDGEVAFPLVGNVRAGGLSVADLRARLLNILASKIYQQRTSDGREVSHVVLPEEVTLSIVEYRPIYLNGDVTRPGEQPFRPGLTVRQAVAVAGGYDIMRFRMNNPILESADLRAEYESLWTDYAREQAHLWRLRTELGDAVSPDPANLPIAPDLLQQLRSNEERQLAARMADQDKERAHLQGAIDAATTHLTILAGKRKNDEDGHRADSNEFDKVRDYFQRGMASNVRLSEARRAMLMSSTQVLQTIVEINNIERQRTEYQRLLTRLDDQRRIELLRELQDVNVRVAQVTARLRSVGEKLLYTSTLQSQLIRGTGGQPEFVVYRAAENREMESSEDTELFPGDTVFVTLRATPVTAESAQTRQSTAAGDKHYASGSP</sequence>
<feature type="compositionally biased region" description="Polar residues" evidence="2">
    <location>
        <begin position="413"/>
        <end position="424"/>
    </location>
</feature>